<comment type="caution">
    <text evidence="1">The sequence shown here is derived from an EMBL/GenBank/DDBJ whole genome shotgun (WGS) entry which is preliminary data.</text>
</comment>
<dbReference type="EMBL" id="AOFI03000507">
    <property type="protein sequence ID" value="KAF4316637.1"/>
    <property type="molecule type" value="Genomic_DNA"/>
</dbReference>
<name>A0A8J4RW47_9STRA</name>
<reference evidence="1" key="2">
    <citation type="submission" date="2020-02" db="EMBL/GenBank/DDBJ databases">
        <authorList>
            <person name="Studholme D.J."/>
        </authorList>
    </citation>
    <scope>NUCLEOTIDE SEQUENCE</scope>
    <source>
        <strain evidence="1">00238/432</strain>
    </source>
</reference>
<proteinExistence type="predicted"/>
<organism evidence="1 2">
    <name type="scientific">Phytophthora kernoviae 00238/432</name>
    <dbReference type="NCBI Taxonomy" id="1284355"/>
    <lineage>
        <taxon>Eukaryota</taxon>
        <taxon>Sar</taxon>
        <taxon>Stramenopiles</taxon>
        <taxon>Oomycota</taxon>
        <taxon>Peronosporomycetes</taxon>
        <taxon>Peronosporales</taxon>
        <taxon>Peronosporaceae</taxon>
        <taxon>Phytophthora</taxon>
    </lineage>
</organism>
<dbReference type="AlphaFoldDB" id="A0A8J4RW47"/>
<reference evidence="1" key="1">
    <citation type="journal article" date="2015" name="Genom Data">
        <title>Draft genome sequences of Phytophthora kernoviae and Phytophthora ramorum lineage EU2 from Scotland.</title>
        <authorList>
            <person name="Sambles C."/>
            <person name="Schlenzig A."/>
            <person name="O'Neill P."/>
            <person name="Grant M."/>
            <person name="Studholme D.J."/>
        </authorList>
    </citation>
    <scope>NUCLEOTIDE SEQUENCE</scope>
    <source>
        <strain evidence="1">00238/432</strain>
    </source>
</reference>
<dbReference type="Proteomes" id="UP000702964">
    <property type="component" value="Unassembled WGS sequence"/>
</dbReference>
<evidence type="ECO:0000313" key="1">
    <source>
        <dbReference type="EMBL" id="KAF4316637.1"/>
    </source>
</evidence>
<protein>
    <submittedName>
        <fullName evidence="1">Uncharacterized protein</fullName>
    </submittedName>
</protein>
<gene>
    <name evidence="1" type="ORF">G195_009775</name>
</gene>
<accession>A0A8J4RW47</accession>
<sequence>MPVTTSTLLHVLDRMPEIKNKIQAILNRTDCSESQKVAMIARLLSNTNAINNNTTSDPLVQPDAAAASSSAVLSALTADAAMLSSSGMLIDTETAIPMPASLAASSPM</sequence>
<evidence type="ECO:0000313" key="2">
    <source>
        <dbReference type="Proteomes" id="UP000702964"/>
    </source>
</evidence>